<dbReference type="GeneID" id="83883107"/>
<proteinExistence type="predicted"/>
<name>A0A0P1I6T9_9RHOB</name>
<sequence length="57" mass="6589">MTMMRPNDLLNAGRMFQSQEIDELYDALTEDDDGPDGGNIKKAMPPTKKQVQTWPWY</sequence>
<gene>
    <name evidence="2" type="ORF">PH7735_01702</name>
</gene>
<dbReference type="RefSeq" id="WP_158503198.1">
    <property type="nucleotide sequence ID" value="NZ_CYTW01000001.1"/>
</dbReference>
<dbReference type="AlphaFoldDB" id="A0A0P1I6T9"/>
<dbReference type="STRING" id="1715693.PH7735_01702"/>
<dbReference type="EMBL" id="CYTW01000001">
    <property type="protein sequence ID" value="CUJ94065.1"/>
    <property type="molecule type" value="Genomic_DNA"/>
</dbReference>
<evidence type="ECO:0000256" key="1">
    <source>
        <dbReference type="SAM" id="MobiDB-lite"/>
    </source>
</evidence>
<evidence type="ECO:0000313" key="2">
    <source>
        <dbReference type="EMBL" id="CUJ94065.1"/>
    </source>
</evidence>
<organism evidence="2 3">
    <name type="scientific">Shimia thalassica</name>
    <dbReference type="NCBI Taxonomy" id="1715693"/>
    <lineage>
        <taxon>Bacteria</taxon>
        <taxon>Pseudomonadati</taxon>
        <taxon>Pseudomonadota</taxon>
        <taxon>Alphaproteobacteria</taxon>
        <taxon>Rhodobacterales</taxon>
        <taxon>Roseobacteraceae</taxon>
    </lineage>
</organism>
<accession>A0A0P1I6T9</accession>
<evidence type="ECO:0000313" key="3">
    <source>
        <dbReference type="Proteomes" id="UP000051870"/>
    </source>
</evidence>
<dbReference type="Proteomes" id="UP000051870">
    <property type="component" value="Unassembled WGS sequence"/>
</dbReference>
<feature type="region of interest" description="Disordered" evidence="1">
    <location>
        <begin position="30"/>
        <end position="57"/>
    </location>
</feature>
<reference evidence="3" key="1">
    <citation type="submission" date="2015-09" db="EMBL/GenBank/DDBJ databases">
        <authorList>
            <person name="Rodrigo-Torres Lidia"/>
            <person name="Arahal R.David."/>
        </authorList>
    </citation>
    <scope>NUCLEOTIDE SEQUENCE [LARGE SCALE GENOMIC DNA]</scope>
    <source>
        <strain evidence="3">CECT 7735</strain>
    </source>
</reference>
<protein>
    <submittedName>
        <fullName evidence="2">Uncharacterized protein</fullName>
    </submittedName>
</protein>
<keyword evidence="3" id="KW-1185">Reference proteome</keyword>